<dbReference type="GO" id="GO:0016287">
    <property type="term" value="F:glycerone-phosphate O-acyltransferase activity"/>
    <property type="evidence" value="ECO:0007669"/>
    <property type="project" value="TreeGrafter"/>
</dbReference>
<proteinExistence type="predicted"/>
<comment type="caution">
    <text evidence="4">The sequence shown here is derived from an EMBL/GenBank/DDBJ whole genome shotgun (WGS) entry which is preliminary data.</text>
</comment>
<feature type="compositionally biased region" description="Polar residues" evidence="1">
    <location>
        <begin position="968"/>
        <end position="979"/>
    </location>
</feature>
<dbReference type="PROSITE" id="PS50048">
    <property type="entry name" value="ZN2_CY6_FUNGAL_2"/>
    <property type="match status" value="1"/>
</dbReference>
<dbReference type="GO" id="GO:0008654">
    <property type="term" value="P:phospholipid biosynthetic process"/>
    <property type="evidence" value="ECO:0007669"/>
    <property type="project" value="TreeGrafter"/>
</dbReference>
<dbReference type="GO" id="GO:0004366">
    <property type="term" value="F:glycerol-3-phosphate O-acyltransferase activity"/>
    <property type="evidence" value="ECO:0007669"/>
    <property type="project" value="TreeGrafter"/>
</dbReference>
<dbReference type="InterPro" id="IPR001138">
    <property type="entry name" value="Zn2Cys6_DnaBD"/>
</dbReference>
<feature type="compositionally biased region" description="Polar residues" evidence="1">
    <location>
        <begin position="873"/>
        <end position="898"/>
    </location>
</feature>
<sequence length="1079" mass="119595">MTEYKVLHRLIRGAAGLAVDSFFTELRVIGGENVPKSGPIIVCATHHNMMLDPVILSVGFPYHRMLNYWSKASLFGNPVMRWILLSSGNIPVDRKSKDRRVLLKGTIESLARGDAVALFPEGTSYTEPRIMQVKDGAAWAALEYTKWAQENPGEAAQQEVQVIPAAIVYTNKTKYRSCVIMEFGRPIKMDPFKEQFFSSQEGAARAAVKRLTKAIEEELTEATVNAPNWDTLYAGRMARDILWEGGKGIKLDDFVVVSQTLVDLFTFTDSAPNLKSVRKRLLEYYSLLQSSNLSNATLSSLLLPRSLDPKAPVPLPSRLYTISILVRDSVSALLRLPFFLFPCIIHIPAYVMARFGANLVENEEETQAQNKVAFGSIGLIFTYTFAFFFLWALLLYTHTGALVAGAIVYLFAKYHNRMIDDNYERAKRCITAWRVLVGVWLPRKWDVSLHALSQYTTPWVPPENPWIDRPKKLPARLSGSESDTVVSEDTANGRVLSRPLRQGEEPPVKSSSVRRPPSRKLVRHVLRARVEAVRALASFFDQLAAGGAEKKVFATAHLARAYGGGTSVVEDNEIEGWRRAWEVIEFLRSRGAEIPMLGRTRIEGEWAATCEVGPHWQGRLFLIGYILGNKFWPFLPSTQAPAPPLRPPRPGCPMRPERPVIPSPNSSRRPKLSLFQQTLLENDELFYKTFPAARPPSQHDQAQPIWLLHDSVADFPSCGFELDHLPSSDTHRVDGIQHAPYYALYNQLTPPPSGMQHGSPPNSAPPALHIATSPTPDVQYLLQYHQPQQHSPALDSLASPESFSDSPHTVYHTPPHFGSSSPNHAHLPVPVTPPALVPSPFSPLHTEPEQQFFTDQQYSPSSVPPSRRGIQHPTASYRSQRRYSPQYNRSPHQAHNSGESGGAHSEPVMEWSITHSPHTTMNANVGSSIADAVNDIAPQPVATVAPASVSSPSNSPEVRPLLSEPIPGSSQATTGGNSRRNPDKKPALACVFCRGRKIACGPPLKDGDGKTCNQCQRRSLPCQYPTESRRGMRKKPTTTSTTSSTSNSAKVKRNANASHNPKAGTDPDNHKSVVKNKRR</sequence>
<feature type="region of interest" description="Disordered" evidence="1">
    <location>
        <begin position="1023"/>
        <end position="1079"/>
    </location>
</feature>
<feature type="region of interest" description="Disordered" evidence="1">
    <location>
        <begin position="747"/>
        <end position="772"/>
    </location>
</feature>
<protein>
    <recommendedName>
        <fullName evidence="3">Zn(2)-C6 fungal-type domain-containing protein</fullName>
    </recommendedName>
</protein>
<evidence type="ECO:0000313" key="4">
    <source>
        <dbReference type="EMBL" id="KAF7782527.1"/>
    </source>
</evidence>
<dbReference type="InterPro" id="IPR052744">
    <property type="entry name" value="GPAT/DAPAT"/>
</dbReference>
<organism evidence="4 5">
    <name type="scientific">Agaricus bisporus var. burnettii</name>
    <dbReference type="NCBI Taxonomy" id="192524"/>
    <lineage>
        <taxon>Eukaryota</taxon>
        <taxon>Fungi</taxon>
        <taxon>Dikarya</taxon>
        <taxon>Basidiomycota</taxon>
        <taxon>Agaricomycotina</taxon>
        <taxon>Agaricomycetes</taxon>
        <taxon>Agaricomycetidae</taxon>
        <taxon>Agaricales</taxon>
        <taxon>Agaricineae</taxon>
        <taxon>Agaricaceae</taxon>
        <taxon>Agaricus</taxon>
    </lineage>
</organism>
<dbReference type="CDD" id="cd00067">
    <property type="entry name" value="GAL4"/>
    <property type="match status" value="1"/>
</dbReference>
<dbReference type="CDD" id="cd07992">
    <property type="entry name" value="LPLAT_AAK14816-like"/>
    <property type="match status" value="1"/>
</dbReference>
<feature type="region of interest" description="Disordered" evidence="1">
    <location>
        <begin position="471"/>
        <end position="516"/>
    </location>
</feature>
<dbReference type="SUPFAM" id="SSF57701">
    <property type="entry name" value="Zn2/Cys6 DNA-binding domain"/>
    <property type="match status" value="1"/>
</dbReference>
<dbReference type="Proteomes" id="UP000629468">
    <property type="component" value="Unassembled WGS sequence"/>
</dbReference>
<dbReference type="PANTHER" id="PTHR31605:SF0">
    <property type="entry name" value="GLYCEROL-3-PHOSPHATE O-ACYLTRANSFERASE 1"/>
    <property type="match status" value="1"/>
</dbReference>
<dbReference type="PROSITE" id="PS00463">
    <property type="entry name" value="ZN2_CY6_FUNGAL_1"/>
    <property type="match status" value="1"/>
</dbReference>
<feature type="compositionally biased region" description="Polar residues" evidence="1">
    <location>
        <begin position="849"/>
        <end position="861"/>
    </location>
</feature>
<dbReference type="EMBL" id="JABXXO010000003">
    <property type="protein sequence ID" value="KAF7782527.1"/>
    <property type="molecule type" value="Genomic_DNA"/>
</dbReference>
<evidence type="ECO:0000256" key="1">
    <source>
        <dbReference type="SAM" id="MobiDB-lite"/>
    </source>
</evidence>
<evidence type="ECO:0000259" key="3">
    <source>
        <dbReference type="PROSITE" id="PS50048"/>
    </source>
</evidence>
<accession>A0A8H7F873</accession>
<evidence type="ECO:0000256" key="2">
    <source>
        <dbReference type="SAM" id="Phobius"/>
    </source>
</evidence>
<feature type="region of interest" description="Disordered" evidence="1">
    <location>
        <begin position="944"/>
        <end position="984"/>
    </location>
</feature>
<name>A0A8H7F873_AGABI</name>
<evidence type="ECO:0000313" key="5">
    <source>
        <dbReference type="Proteomes" id="UP000629468"/>
    </source>
</evidence>
<dbReference type="GO" id="GO:0000981">
    <property type="term" value="F:DNA-binding transcription factor activity, RNA polymerase II-specific"/>
    <property type="evidence" value="ECO:0007669"/>
    <property type="project" value="InterPro"/>
</dbReference>
<dbReference type="AlphaFoldDB" id="A0A8H7F873"/>
<dbReference type="PANTHER" id="PTHR31605">
    <property type="entry name" value="GLYCEROL-3-PHOSPHATE O-ACYLTRANSFERASE 1"/>
    <property type="match status" value="1"/>
</dbReference>
<keyword evidence="2" id="KW-0812">Transmembrane</keyword>
<dbReference type="InterPro" id="IPR002123">
    <property type="entry name" value="Plipid/glycerol_acylTrfase"/>
</dbReference>
<feature type="compositionally biased region" description="Pro residues" evidence="1">
    <location>
        <begin position="830"/>
        <end position="841"/>
    </location>
</feature>
<feature type="compositionally biased region" description="Low complexity" evidence="1">
    <location>
        <begin position="944"/>
        <end position="958"/>
    </location>
</feature>
<dbReference type="Pfam" id="PF01553">
    <property type="entry name" value="Acyltransferase"/>
    <property type="match status" value="1"/>
</dbReference>
<dbReference type="InterPro" id="IPR036864">
    <property type="entry name" value="Zn2-C6_fun-type_DNA-bd_sf"/>
</dbReference>
<dbReference type="SMART" id="SM00066">
    <property type="entry name" value="GAL4"/>
    <property type="match status" value="1"/>
</dbReference>
<feature type="region of interest" description="Disordered" evidence="1">
    <location>
        <begin position="787"/>
        <end position="905"/>
    </location>
</feature>
<feature type="domain" description="Zn(2)-C6 fungal-type" evidence="3">
    <location>
        <begin position="989"/>
        <end position="1024"/>
    </location>
</feature>
<keyword evidence="2" id="KW-1133">Transmembrane helix</keyword>
<reference evidence="4 5" key="1">
    <citation type="journal article" name="Sci. Rep.">
        <title>Telomere-to-telomere assembled and centromere annotated genomes of the two main subspecies of the button mushroom Agaricus bisporus reveal especially polymorphic chromosome ends.</title>
        <authorList>
            <person name="Sonnenberg A.S.M."/>
            <person name="Sedaghat-Telgerd N."/>
            <person name="Lavrijssen B."/>
            <person name="Ohm R.A."/>
            <person name="Hendrickx P.M."/>
            <person name="Scholtmeijer K."/>
            <person name="Baars J.J.P."/>
            <person name="van Peer A."/>
        </authorList>
    </citation>
    <scope>NUCLEOTIDE SEQUENCE [LARGE SCALE GENOMIC DNA]</scope>
    <source>
        <strain evidence="4 5">H119_p4</strain>
    </source>
</reference>
<keyword evidence="2" id="KW-0472">Membrane</keyword>
<feature type="transmembrane region" description="Helical" evidence="2">
    <location>
        <begin position="332"/>
        <end position="351"/>
    </location>
</feature>
<gene>
    <name evidence="4" type="ORF">Agabi119p4_1903</name>
</gene>
<feature type="transmembrane region" description="Helical" evidence="2">
    <location>
        <begin position="372"/>
        <end position="389"/>
    </location>
</feature>
<dbReference type="Gene3D" id="4.10.240.10">
    <property type="entry name" value="Zn(2)-C6 fungal-type DNA-binding domain"/>
    <property type="match status" value="1"/>
</dbReference>
<dbReference type="GO" id="GO:0008270">
    <property type="term" value="F:zinc ion binding"/>
    <property type="evidence" value="ECO:0007669"/>
    <property type="project" value="InterPro"/>
</dbReference>
<feature type="compositionally biased region" description="Polar residues" evidence="1">
    <location>
        <begin position="479"/>
        <end position="490"/>
    </location>
</feature>
<dbReference type="SMART" id="SM00563">
    <property type="entry name" value="PlsC"/>
    <property type="match status" value="1"/>
</dbReference>
<feature type="compositionally biased region" description="Low complexity" evidence="1">
    <location>
        <begin position="1037"/>
        <end position="1046"/>
    </location>
</feature>
<dbReference type="SUPFAM" id="SSF69593">
    <property type="entry name" value="Glycerol-3-phosphate (1)-acyltransferase"/>
    <property type="match status" value="1"/>
</dbReference>